<evidence type="ECO:0000313" key="3">
    <source>
        <dbReference type="Proteomes" id="UP000700334"/>
    </source>
</evidence>
<keyword evidence="2" id="KW-0808">Transferase</keyword>
<protein>
    <submittedName>
        <fullName evidence="2">PAS domain-containing serine/threonine-protein kinase</fullName>
    </submittedName>
</protein>
<accession>A0A8J6DH30</accession>
<keyword evidence="2" id="KW-0418">Kinase</keyword>
<comment type="caution">
    <text evidence="2">The sequence shown here is derived from an EMBL/GenBank/DDBJ whole genome shotgun (WGS) entry which is preliminary data.</text>
</comment>
<keyword evidence="3" id="KW-1185">Reference proteome</keyword>
<gene>
    <name evidence="2" type="ORF">J0S82_011380</name>
</gene>
<feature type="region of interest" description="Disordered" evidence="1">
    <location>
        <begin position="1"/>
        <end position="103"/>
    </location>
</feature>
<evidence type="ECO:0000256" key="1">
    <source>
        <dbReference type="SAM" id="MobiDB-lite"/>
    </source>
</evidence>
<name>A0A8J6DH30_GALPY</name>
<proteinExistence type="predicted"/>
<organism evidence="2 3">
    <name type="scientific">Galemys pyrenaicus</name>
    <name type="common">Iberian desman</name>
    <name type="synonym">Pyrenean desman</name>
    <dbReference type="NCBI Taxonomy" id="202257"/>
    <lineage>
        <taxon>Eukaryota</taxon>
        <taxon>Metazoa</taxon>
        <taxon>Chordata</taxon>
        <taxon>Craniata</taxon>
        <taxon>Vertebrata</taxon>
        <taxon>Euteleostomi</taxon>
        <taxon>Mammalia</taxon>
        <taxon>Eutheria</taxon>
        <taxon>Laurasiatheria</taxon>
        <taxon>Eulipotyphla</taxon>
        <taxon>Talpidae</taxon>
        <taxon>Galemys</taxon>
    </lineage>
</organism>
<dbReference type="Proteomes" id="UP000700334">
    <property type="component" value="Unassembled WGS sequence"/>
</dbReference>
<dbReference type="EMBL" id="JAGFMF010012051">
    <property type="protein sequence ID" value="KAG8508299.1"/>
    <property type="molecule type" value="Genomic_DNA"/>
</dbReference>
<reference evidence="2" key="1">
    <citation type="journal article" date="2021" name="Evol. Appl.">
        <title>The genome of the Pyrenean desman and the effects of bottlenecks and inbreeding on the genomic landscape of an endangered species.</title>
        <authorList>
            <person name="Escoda L."/>
            <person name="Castresana J."/>
        </authorList>
    </citation>
    <scope>NUCLEOTIDE SEQUENCE</scope>
    <source>
        <strain evidence="2">IBE-C5619</strain>
    </source>
</reference>
<dbReference type="AlphaFoldDB" id="A0A8J6DH30"/>
<evidence type="ECO:0000313" key="2">
    <source>
        <dbReference type="EMBL" id="KAG8508299.1"/>
    </source>
</evidence>
<sequence>MSGGTSPPGRDTCAREGSPAGRDPVRPLARPRRPLARTAHHQSRPPLEGVSTELPFPMEDGGPPASGGEQAELGQSLLSSAPTDCPPAAPSKSLPLAHRPPSRRHGLAKLCQSRMALSEDRWSSYCLSSLAAQSICACRLLGPASPEQPALGGSLASTSCCSLLQGLSSGWPAPLLPAPVCNPNKAVFTVHAKTTEVPASGRRVCG</sequence>
<dbReference type="GO" id="GO:0016301">
    <property type="term" value="F:kinase activity"/>
    <property type="evidence" value="ECO:0007669"/>
    <property type="project" value="UniProtKB-KW"/>
</dbReference>
<feature type="compositionally biased region" description="Basic residues" evidence="1">
    <location>
        <begin position="29"/>
        <end position="43"/>
    </location>
</feature>